<dbReference type="Gene3D" id="3.40.50.12670">
    <property type="match status" value="1"/>
</dbReference>
<dbReference type="Gene3D" id="3.40.50.1820">
    <property type="entry name" value="alpha/beta hydrolase"/>
    <property type="match status" value="1"/>
</dbReference>
<dbReference type="GO" id="GO:0006508">
    <property type="term" value="P:proteolysis"/>
    <property type="evidence" value="ECO:0007669"/>
    <property type="project" value="InterPro"/>
</dbReference>
<name>A0A2U1MIV9_ARTAN</name>
<evidence type="ECO:0000313" key="3">
    <source>
        <dbReference type="Proteomes" id="UP000245207"/>
    </source>
</evidence>
<proteinExistence type="inferred from homology"/>
<dbReference type="InterPro" id="IPR029058">
    <property type="entry name" value="AB_hydrolase_fold"/>
</dbReference>
<dbReference type="STRING" id="35608.A0A2U1MIV9"/>
<dbReference type="Proteomes" id="UP000245207">
    <property type="component" value="Unassembled WGS sequence"/>
</dbReference>
<keyword evidence="3" id="KW-1185">Reference proteome</keyword>
<organism evidence="2 3">
    <name type="scientific">Artemisia annua</name>
    <name type="common">Sweet wormwood</name>
    <dbReference type="NCBI Taxonomy" id="35608"/>
    <lineage>
        <taxon>Eukaryota</taxon>
        <taxon>Viridiplantae</taxon>
        <taxon>Streptophyta</taxon>
        <taxon>Embryophyta</taxon>
        <taxon>Tracheophyta</taxon>
        <taxon>Spermatophyta</taxon>
        <taxon>Magnoliopsida</taxon>
        <taxon>eudicotyledons</taxon>
        <taxon>Gunneridae</taxon>
        <taxon>Pentapetalae</taxon>
        <taxon>asterids</taxon>
        <taxon>campanulids</taxon>
        <taxon>Asterales</taxon>
        <taxon>Asteraceae</taxon>
        <taxon>Asteroideae</taxon>
        <taxon>Anthemideae</taxon>
        <taxon>Artemisiinae</taxon>
        <taxon>Artemisia</taxon>
    </lineage>
</organism>
<dbReference type="AlphaFoldDB" id="A0A2U1MIV9"/>
<protein>
    <submittedName>
        <fullName evidence="2">Peptidase S10, serine carboxypeptidase</fullName>
    </submittedName>
</protein>
<dbReference type="EMBL" id="PKPP01005161">
    <property type="protein sequence ID" value="PWA61205.1"/>
    <property type="molecule type" value="Genomic_DNA"/>
</dbReference>
<sequence length="187" mass="20858">MSLYCRKLGKFQEIRDGLMSCLGLVRIMKNYGPLTFLDDHNAGHMVPMDQPSAALQMKQCEGSLCHNFSNMKDYLSESLVKTALGVPSDIYFVSCSDTVHQAMLQDWMRDLEVEIPALSEQGIELPEIRDGRVNSMPWSGQNKFVAASNVHNAGHMVPMDQPSAAPQLLSHKCCSSGQRQNYSTMKD</sequence>
<dbReference type="OrthoDB" id="443318at2759"/>
<dbReference type="GO" id="GO:0004185">
    <property type="term" value="F:serine-type carboxypeptidase activity"/>
    <property type="evidence" value="ECO:0007669"/>
    <property type="project" value="InterPro"/>
</dbReference>
<accession>A0A2U1MIV9</accession>
<reference evidence="2 3" key="1">
    <citation type="journal article" date="2018" name="Mol. Plant">
        <title>The genome of Artemisia annua provides insight into the evolution of Asteraceae family and artemisinin biosynthesis.</title>
        <authorList>
            <person name="Shen Q."/>
            <person name="Zhang L."/>
            <person name="Liao Z."/>
            <person name="Wang S."/>
            <person name="Yan T."/>
            <person name="Shi P."/>
            <person name="Liu M."/>
            <person name="Fu X."/>
            <person name="Pan Q."/>
            <person name="Wang Y."/>
            <person name="Lv Z."/>
            <person name="Lu X."/>
            <person name="Zhang F."/>
            <person name="Jiang W."/>
            <person name="Ma Y."/>
            <person name="Chen M."/>
            <person name="Hao X."/>
            <person name="Li L."/>
            <person name="Tang Y."/>
            <person name="Lv G."/>
            <person name="Zhou Y."/>
            <person name="Sun X."/>
            <person name="Brodelius P.E."/>
            <person name="Rose J.K.C."/>
            <person name="Tang K."/>
        </authorList>
    </citation>
    <scope>NUCLEOTIDE SEQUENCE [LARGE SCALE GENOMIC DNA]</scope>
    <source>
        <strain evidence="3">cv. Huhao1</strain>
        <tissue evidence="2">Leaf</tissue>
    </source>
</reference>
<evidence type="ECO:0000256" key="1">
    <source>
        <dbReference type="ARBA" id="ARBA00009431"/>
    </source>
</evidence>
<dbReference type="InterPro" id="IPR001563">
    <property type="entry name" value="Peptidase_S10"/>
</dbReference>
<evidence type="ECO:0000313" key="2">
    <source>
        <dbReference type="EMBL" id="PWA61205.1"/>
    </source>
</evidence>
<dbReference type="SUPFAM" id="SSF53474">
    <property type="entry name" value="alpha/beta-Hydrolases"/>
    <property type="match status" value="2"/>
</dbReference>
<dbReference type="Pfam" id="PF00450">
    <property type="entry name" value="Peptidase_S10"/>
    <property type="match status" value="2"/>
</dbReference>
<keyword evidence="2" id="KW-0378">Hydrolase</keyword>
<gene>
    <name evidence="2" type="ORF">CTI12_AA375120</name>
</gene>
<keyword evidence="2" id="KW-0645">Protease</keyword>
<comment type="caution">
    <text evidence="2">The sequence shown here is derived from an EMBL/GenBank/DDBJ whole genome shotgun (WGS) entry which is preliminary data.</text>
</comment>
<keyword evidence="2" id="KW-0121">Carboxypeptidase</keyword>
<comment type="similarity">
    <text evidence="1">Belongs to the peptidase S10 family.</text>
</comment>